<dbReference type="PANTHER" id="PTHR19957:SF83">
    <property type="entry name" value="SYNTAXIN-16"/>
    <property type="match status" value="1"/>
</dbReference>
<keyword evidence="7" id="KW-0333">Golgi apparatus</keyword>
<dbReference type="SUPFAM" id="SSF47661">
    <property type="entry name" value="t-snare proteins"/>
    <property type="match status" value="1"/>
</dbReference>
<evidence type="ECO:0000313" key="13">
    <source>
        <dbReference type="Proteomes" id="UP001063166"/>
    </source>
</evidence>
<keyword evidence="5" id="KW-0653">Protein transport</keyword>
<dbReference type="GO" id="GO:0048278">
    <property type="term" value="P:vesicle docking"/>
    <property type="evidence" value="ECO:0007669"/>
    <property type="project" value="TreeGrafter"/>
</dbReference>
<dbReference type="CDD" id="cd15845">
    <property type="entry name" value="SNARE_syntaxin16"/>
    <property type="match status" value="1"/>
</dbReference>
<dbReference type="Proteomes" id="UP001063166">
    <property type="component" value="Unassembled WGS sequence"/>
</dbReference>
<keyword evidence="6 10" id="KW-1133">Transmembrane helix</keyword>
<keyword evidence="8" id="KW-0175">Coiled coil</keyword>
<keyword evidence="9 10" id="KW-0472">Membrane</keyword>
<feature type="domain" description="T-SNARE coiled-coil homology" evidence="11">
    <location>
        <begin position="239"/>
        <end position="301"/>
    </location>
</feature>
<reference evidence="12" key="1">
    <citation type="submission" date="2022-07" db="EMBL/GenBank/DDBJ databases">
        <title>The genome of Lyophyllum shimeji provides insight into the initial evolution of ectomycorrhizal fungal genome.</title>
        <authorList>
            <person name="Kobayashi Y."/>
            <person name="Shibata T."/>
            <person name="Hirakawa H."/>
            <person name="Shigenobu S."/>
            <person name="Nishiyama T."/>
            <person name="Yamada A."/>
            <person name="Hasebe M."/>
            <person name="Kawaguchi M."/>
        </authorList>
    </citation>
    <scope>NUCLEOTIDE SEQUENCE</scope>
    <source>
        <strain evidence="12">AT787</strain>
    </source>
</reference>
<proteinExistence type="inferred from homology"/>
<comment type="subcellular location">
    <subcellularLocation>
        <location evidence="1">Golgi apparatus membrane</location>
        <topology evidence="1">Single-pass type IV membrane protein</topology>
    </subcellularLocation>
</comment>
<keyword evidence="3" id="KW-0813">Transport</keyword>
<evidence type="ECO:0000259" key="11">
    <source>
        <dbReference type="PROSITE" id="PS50192"/>
    </source>
</evidence>
<evidence type="ECO:0000256" key="10">
    <source>
        <dbReference type="SAM" id="Phobius"/>
    </source>
</evidence>
<dbReference type="OrthoDB" id="10251371at2759"/>
<dbReference type="EMBL" id="BRPK01000004">
    <property type="protein sequence ID" value="GLB37047.1"/>
    <property type="molecule type" value="Genomic_DNA"/>
</dbReference>
<dbReference type="AlphaFoldDB" id="A0A9P3UL57"/>
<sequence length="407" mass="44558">MSSSSSAASSSVTTRSRTGLFLSYRESIPRTRNTRYGGDDEEEERLISTPQHVTLDVPLPPKWVDFADQVELILADTQAKITALDKLHAKHLLPGFSDRTQEEREIDALTTDITRDFRQCQTLIQKIGLPQHSFPPSKSASQAHSEALAAKNVQRGLAVKVQDLSAAFRKKQRVYMEKLQGHAIKNQDLLIASGAISLKGSEGISAVDDDVAAAKHTKSQSLSLSQSQSQSLLADSYDQDAINARTHSLNELANSIATLAELFKDLSVLIIDQGTLLDSIEYNIEQTAVRMGEAVEILEEAKGYQGRTGRRRCILLLVLLVMLAATALVIKIRRGRGAKEETHVHPPPPAATATGAPALPVVDVGVRTASGFDPWEHARPRISSRIVPRARWRKYDAHLGEVGDART</sequence>
<dbReference type="Gene3D" id="1.20.58.70">
    <property type="match status" value="1"/>
</dbReference>
<name>A0A9P3UL57_LYOSH</name>
<evidence type="ECO:0000256" key="2">
    <source>
        <dbReference type="ARBA" id="ARBA00009063"/>
    </source>
</evidence>
<dbReference type="InterPro" id="IPR045242">
    <property type="entry name" value="Syntaxin"/>
</dbReference>
<comment type="caution">
    <text evidence="12">The sequence shown here is derived from an EMBL/GenBank/DDBJ whole genome shotgun (WGS) entry which is preliminary data.</text>
</comment>
<dbReference type="InterPro" id="IPR006012">
    <property type="entry name" value="Syntaxin/epimorphin_CS"/>
</dbReference>
<dbReference type="GO" id="GO:0031201">
    <property type="term" value="C:SNARE complex"/>
    <property type="evidence" value="ECO:0007669"/>
    <property type="project" value="TreeGrafter"/>
</dbReference>
<evidence type="ECO:0000256" key="9">
    <source>
        <dbReference type="ARBA" id="ARBA00023136"/>
    </source>
</evidence>
<evidence type="ECO:0000256" key="6">
    <source>
        <dbReference type="ARBA" id="ARBA00022989"/>
    </source>
</evidence>
<evidence type="ECO:0000256" key="8">
    <source>
        <dbReference type="ARBA" id="ARBA00023054"/>
    </source>
</evidence>
<gene>
    <name evidence="12" type="primary">tlg2</name>
    <name evidence="12" type="ORF">LshimejAT787_0400980</name>
</gene>
<dbReference type="PANTHER" id="PTHR19957">
    <property type="entry name" value="SYNTAXIN"/>
    <property type="match status" value="1"/>
</dbReference>
<dbReference type="GO" id="GO:0006906">
    <property type="term" value="P:vesicle fusion"/>
    <property type="evidence" value="ECO:0007669"/>
    <property type="project" value="TreeGrafter"/>
</dbReference>
<dbReference type="Pfam" id="PF05739">
    <property type="entry name" value="SNARE"/>
    <property type="match status" value="1"/>
</dbReference>
<accession>A0A9P3UL57</accession>
<evidence type="ECO:0000313" key="12">
    <source>
        <dbReference type="EMBL" id="GLB37047.1"/>
    </source>
</evidence>
<organism evidence="12 13">
    <name type="scientific">Lyophyllum shimeji</name>
    <name type="common">Hon-shimeji</name>
    <name type="synonym">Tricholoma shimeji</name>
    <dbReference type="NCBI Taxonomy" id="47721"/>
    <lineage>
        <taxon>Eukaryota</taxon>
        <taxon>Fungi</taxon>
        <taxon>Dikarya</taxon>
        <taxon>Basidiomycota</taxon>
        <taxon>Agaricomycotina</taxon>
        <taxon>Agaricomycetes</taxon>
        <taxon>Agaricomycetidae</taxon>
        <taxon>Agaricales</taxon>
        <taxon>Tricholomatineae</taxon>
        <taxon>Lyophyllaceae</taxon>
        <taxon>Lyophyllum</taxon>
    </lineage>
</organism>
<feature type="transmembrane region" description="Helical" evidence="10">
    <location>
        <begin position="314"/>
        <end position="330"/>
    </location>
</feature>
<dbReference type="InterPro" id="IPR010989">
    <property type="entry name" value="SNARE"/>
</dbReference>
<protein>
    <submittedName>
        <fullName evidence="12">Helical region found in SNAREs</fullName>
    </submittedName>
</protein>
<dbReference type="GO" id="GO:0000139">
    <property type="term" value="C:Golgi membrane"/>
    <property type="evidence" value="ECO:0007669"/>
    <property type="project" value="UniProtKB-SubCell"/>
</dbReference>
<evidence type="ECO:0000256" key="1">
    <source>
        <dbReference type="ARBA" id="ARBA00004409"/>
    </source>
</evidence>
<dbReference type="GO" id="GO:0005484">
    <property type="term" value="F:SNAP receptor activity"/>
    <property type="evidence" value="ECO:0007669"/>
    <property type="project" value="InterPro"/>
</dbReference>
<dbReference type="SMART" id="SM00397">
    <property type="entry name" value="t_SNARE"/>
    <property type="match status" value="1"/>
</dbReference>
<keyword evidence="13" id="KW-1185">Reference proteome</keyword>
<comment type="similarity">
    <text evidence="2">Belongs to the syntaxin family.</text>
</comment>
<keyword evidence="4 10" id="KW-0812">Transmembrane</keyword>
<dbReference type="PROSITE" id="PS00914">
    <property type="entry name" value="SYNTAXIN"/>
    <property type="match status" value="1"/>
</dbReference>
<dbReference type="GO" id="GO:0006886">
    <property type="term" value="P:intracellular protein transport"/>
    <property type="evidence" value="ECO:0007669"/>
    <property type="project" value="InterPro"/>
</dbReference>
<dbReference type="GO" id="GO:0000149">
    <property type="term" value="F:SNARE binding"/>
    <property type="evidence" value="ECO:0007669"/>
    <property type="project" value="TreeGrafter"/>
</dbReference>
<evidence type="ECO:0000256" key="7">
    <source>
        <dbReference type="ARBA" id="ARBA00023034"/>
    </source>
</evidence>
<evidence type="ECO:0000256" key="4">
    <source>
        <dbReference type="ARBA" id="ARBA00022692"/>
    </source>
</evidence>
<dbReference type="InterPro" id="IPR000727">
    <property type="entry name" value="T_SNARE_dom"/>
</dbReference>
<dbReference type="PROSITE" id="PS50192">
    <property type="entry name" value="T_SNARE"/>
    <property type="match status" value="1"/>
</dbReference>
<evidence type="ECO:0000256" key="3">
    <source>
        <dbReference type="ARBA" id="ARBA00022448"/>
    </source>
</evidence>
<evidence type="ECO:0000256" key="5">
    <source>
        <dbReference type="ARBA" id="ARBA00022927"/>
    </source>
</evidence>